<evidence type="ECO:0000313" key="2">
    <source>
        <dbReference type="EMBL" id="SDD54185.1"/>
    </source>
</evidence>
<dbReference type="Gene3D" id="3.10.129.10">
    <property type="entry name" value="Hotdog Thioesterase"/>
    <property type="match status" value="1"/>
</dbReference>
<accession>A0A1G6VMT2</accession>
<feature type="domain" description="Thioesterase" evidence="1">
    <location>
        <begin position="61"/>
        <end position="135"/>
    </location>
</feature>
<evidence type="ECO:0000259" key="1">
    <source>
        <dbReference type="Pfam" id="PF03061"/>
    </source>
</evidence>
<proteinExistence type="predicted"/>
<reference evidence="2 3" key="1">
    <citation type="submission" date="2016-10" db="EMBL/GenBank/DDBJ databases">
        <authorList>
            <person name="de Groot N.N."/>
        </authorList>
    </citation>
    <scope>NUCLEOTIDE SEQUENCE [LARGE SCALE GENOMIC DNA]</scope>
    <source>
        <strain evidence="2 3">CGMCC 1.9109</strain>
    </source>
</reference>
<dbReference type="STRING" id="637679.GCA_001550055_02479"/>
<dbReference type="Proteomes" id="UP000183685">
    <property type="component" value="Unassembled WGS sequence"/>
</dbReference>
<organism evidence="2 3">
    <name type="scientific">Kordiimonas lacus</name>
    <dbReference type="NCBI Taxonomy" id="637679"/>
    <lineage>
        <taxon>Bacteria</taxon>
        <taxon>Pseudomonadati</taxon>
        <taxon>Pseudomonadota</taxon>
        <taxon>Alphaproteobacteria</taxon>
        <taxon>Kordiimonadales</taxon>
        <taxon>Kordiimonadaceae</taxon>
        <taxon>Kordiimonas</taxon>
    </lineage>
</organism>
<dbReference type="GO" id="GO:0016790">
    <property type="term" value="F:thiolester hydrolase activity"/>
    <property type="evidence" value="ECO:0007669"/>
    <property type="project" value="UniProtKB-ARBA"/>
</dbReference>
<dbReference type="InterPro" id="IPR029069">
    <property type="entry name" value="HotDog_dom_sf"/>
</dbReference>
<dbReference type="CDD" id="cd03443">
    <property type="entry name" value="PaaI_thioesterase"/>
    <property type="match status" value="1"/>
</dbReference>
<dbReference type="Pfam" id="PF03061">
    <property type="entry name" value="4HBT"/>
    <property type="match status" value="1"/>
</dbReference>
<dbReference type="EMBL" id="FNAK01000002">
    <property type="protein sequence ID" value="SDD54185.1"/>
    <property type="molecule type" value="Genomic_DNA"/>
</dbReference>
<dbReference type="RefSeq" id="WP_068305492.1">
    <property type="nucleotide sequence ID" value="NZ_FNAK01000002.1"/>
</dbReference>
<dbReference type="OrthoDB" id="32575at2"/>
<dbReference type="SUPFAM" id="SSF54637">
    <property type="entry name" value="Thioesterase/thiol ester dehydrase-isomerase"/>
    <property type="match status" value="1"/>
</dbReference>
<sequence length="151" mass="15926">MGLGPRRATPDMVAAANPPAGFEPILSNSPFGWENGPIFEKTDDSGKVRGFRVADRHINAGGACHGGMIMTFADILLATAVFVVAEPPFVTVRLTTDFIGPAFKGEWLEGRACVTGIDDGLVAVTGEMHAGDRAVASVSGLFKTIRPREGR</sequence>
<evidence type="ECO:0000313" key="3">
    <source>
        <dbReference type="Proteomes" id="UP000183685"/>
    </source>
</evidence>
<gene>
    <name evidence="2" type="ORF">SAMN04488071_0765</name>
</gene>
<dbReference type="InterPro" id="IPR006683">
    <property type="entry name" value="Thioestr_dom"/>
</dbReference>
<dbReference type="AlphaFoldDB" id="A0A1G6VMT2"/>
<keyword evidence="3" id="KW-1185">Reference proteome</keyword>
<name>A0A1G6VMT2_9PROT</name>
<protein>
    <submittedName>
        <fullName evidence="2">Acyl-coenzyme A thioesterase PaaI, contains HGG motif</fullName>
    </submittedName>
</protein>